<dbReference type="InParanoid" id="A0A2T3A1M3"/>
<dbReference type="AlphaFoldDB" id="A0A2T3A1M3"/>
<name>A0A2T3A1M3_9PEZI</name>
<organism evidence="4 5">
    <name type="scientific">Coniella lustricola</name>
    <dbReference type="NCBI Taxonomy" id="2025994"/>
    <lineage>
        <taxon>Eukaryota</taxon>
        <taxon>Fungi</taxon>
        <taxon>Dikarya</taxon>
        <taxon>Ascomycota</taxon>
        <taxon>Pezizomycotina</taxon>
        <taxon>Sordariomycetes</taxon>
        <taxon>Sordariomycetidae</taxon>
        <taxon>Diaporthales</taxon>
        <taxon>Schizoparmaceae</taxon>
        <taxon>Coniella</taxon>
    </lineage>
</organism>
<dbReference type="PANTHER" id="PTHR43439">
    <property type="entry name" value="PHENYLACETATE-COENZYME A LIGASE"/>
    <property type="match status" value="1"/>
</dbReference>
<keyword evidence="2" id="KW-0597">Phosphoprotein</keyword>
<gene>
    <name evidence="4" type="ORF">BD289DRAFT_372900</name>
</gene>
<dbReference type="STRING" id="2025994.A0A2T3A1M3"/>
<proteinExistence type="predicted"/>
<dbReference type="OrthoDB" id="429813at2759"/>
<dbReference type="Pfam" id="PF23562">
    <property type="entry name" value="AMP-binding_C_3"/>
    <property type="match status" value="1"/>
</dbReference>
<evidence type="ECO:0000256" key="1">
    <source>
        <dbReference type="ARBA" id="ARBA00022450"/>
    </source>
</evidence>
<feature type="domain" description="AMP-dependent synthetase/ligase" evidence="3">
    <location>
        <begin position="41"/>
        <end position="347"/>
    </location>
</feature>
<dbReference type="PROSITE" id="PS00455">
    <property type="entry name" value="AMP_BINDING"/>
    <property type="match status" value="1"/>
</dbReference>
<feature type="non-terminal residue" evidence="4">
    <location>
        <position position="538"/>
    </location>
</feature>
<evidence type="ECO:0000313" key="4">
    <source>
        <dbReference type="EMBL" id="PSR81213.1"/>
    </source>
</evidence>
<dbReference type="InterPro" id="IPR042099">
    <property type="entry name" value="ANL_N_sf"/>
</dbReference>
<dbReference type="PANTHER" id="PTHR43439:SF2">
    <property type="entry name" value="ENZYME, PUTATIVE (JCVI)-RELATED"/>
    <property type="match status" value="1"/>
</dbReference>
<accession>A0A2T3A1M3</accession>
<dbReference type="Proteomes" id="UP000241462">
    <property type="component" value="Unassembled WGS sequence"/>
</dbReference>
<evidence type="ECO:0000259" key="3">
    <source>
        <dbReference type="Pfam" id="PF00501"/>
    </source>
</evidence>
<reference evidence="4 5" key="1">
    <citation type="journal article" date="2018" name="Mycol. Prog.">
        <title>Coniella lustricola, a new species from submerged detritus.</title>
        <authorList>
            <person name="Raudabaugh D.B."/>
            <person name="Iturriaga T."/>
            <person name="Carver A."/>
            <person name="Mondo S."/>
            <person name="Pangilinan J."/>
            <person name="Lipzen A."/>
            <person name="He G."/>
            <person name="Amirebrahimi M."/>
            <person name="Grigoriev I.V."/>
            <person name="Miller A.N."/>
        </authorList>
    </citation>
    <scope>NUCLEOTIDE SEQUENCE [LARGE SCALE GENOMIC DNA]</scope>
    <source>
        <strain evidence="4 5">B22-T-1</strain>
    </source>
</reference>
<dbReference type="EMBL" id="KZ678508">
    <property type="protein sequence ID" value="PSR81213.1"/>
    <property type="molecule type" value="Genomic_DNA"/>
</dbReference>
<protein>
    <recommendedName>
        <fullName evidence="3">AMP-dependent synthetase/ligase domain-containing protein</fullName>
    </recommendedName>
</protein>
<dbReference type="InterPro" id="IPR051414">
    <property type="entry name" value="Adenylate-forming_Reductase"/>
</dbReference>
<keyword evidence="1" id="KW-0596">Phosphopantetheine</keyword>
<dbReference type="Pfam" id="PF00501">
    <property type="entry name" value="AMP-binding"/>
    <property type="match status" value="1"/>
</dbReference>
<evidence type="ECO:0000256" key="2">
    <source>
        <dbReference type="ARBA" id="ARBA00022553"/>
    </source>
</evidence>
<keyword evidence="5" id="KW-1185">Reference proteome</keyword>
<evidence type="ECO:0000313" key="5">
    <source>
        <dbReference type="Proteomes" id="UP000241462"/>
    </source>
</evidence>
<dbReference type="Gene3D" id="3.40.50.12780">
    <property type="entry name" value="N-terminal domain of ligase-like"/>
    <property type="match status" value="1"/>
</dbReference>
<dbReference type="InterPro" id="IPR020845">
    <property type="entry name" value="AMP-binding_CS"/>
</dbReference>
<sequence>MECQVPELDEPRQLVTTLDELAITDPTRTLYSFARTHDPSDGFRDLNATEVARAVNRCAWFLHESLGAPQDKTTITYMGPQDLVYLVLLLACTKTGHTLFLSSTRNLLEAHLRLFDETNCQIFLQPPSFPLAIVKQILAARPMRVVKVAPLLKWFDDQYDGRDEHYPYTKPYAEAQYDPLVVLHTSGSTGFPKPVVTRQATWMHLKHILKLPPQGGRLMFPQMPRGSRIYITMPFFHAAGLGLGLPMALYANCVGVFGPYPPSPDMVHSVLVHGKVDVCITAPTILVELVRAPRYVEQLTKLKAVAFGGGPLPRTVGDMLSKITDLVNGVGSTEAGFFPQCPVEAEDWEYLNYHPIGGHDFRQVSDDLYEHFILKRTELLPFQGVFATFPELDEWATKDLYSKHPTKEGLWQHRGRSDDIIVFATGEKLTPLDMEGSIQANPAVNAAIITGRKRFQSSLLVEPATHPTTKAEKEALLDQIWPSVEEANKHSPKHGRVLRNMIIFCTPEKPAPRAGKGTTQRRKWEEEYASELDALYEA</sequence>
<dbReference type="SUPFAM" id="SSF56801">
    <property type="entry name" value="Acetyl-CoA synthetase-like"/>
    <property type="match status" value="1"/>
</dbReference>
<dbReference type="InterPro" id="IPR000873">
    <property type="entry name" value="AMP-dep_synth/lig_dom"/>
</dbReference>